<evidence type="ECO:0000256" key="2">
    <source>
        <dbReference type="ARBA" id="ARBA00022475"/>
    </source>
</evidence>
<dbReference type="SUPFAM" id="SSF53649">
    <property type="entry name" value="Alkaline phosphatase-like"/>
    <property type="match status" value="1"/>
</dbReference>
<name>A0ABW4ZIZ9_9SPHI</name>
<evidence type="ECO:0000256" key="5">
    <source>
        <dbReference type="ARBA" id="ARBA00023136"/>
    </source>
</evidence>
<dbReference type="Proteomes" id="UP001597387">
    <property type="component" value="Unassembled WGS sequence"/>
</dbReference>
<dbReference type="InterPro" id="IPR017850">
    <property type="entry name" value="Alkaline_phosphatase_core_sf"/>
</dbReference>
<dbReference type="InterPro" id="IPR012160">
    <property type="entry name" value="LtaS-like"/>
</dbReference>
<keyword evidence="8" id="KW-0808">Transferase</keyword>
<dbReference type="PANTHER" id="PTHR47371:SF3">
    <property type="entry name" value="PHOSPHOGLYCEROL TRANSFERASE I"/>
    <property type="match status" value="1"/>
</dbReference>
<comment type="caution">
    <text evidence="8">The sequence shown here is derived from an EMBL/GenBank/DDBJ whole genome shotgun (WGS) entry which is preliminary data.</text>
</comment>
<dbReference type="EMBL" id="JBHUHZ010000001">
    <property type="protein sequence ID" value="MFD2161781.1"/>
    <property type="molecule type" value="Genomic_DNA"/>
</dbReference>
<dbReference type="RefSeq" id="WP_255898569.1">
    <property type="nucleotide sequence ID" value="NZ_JAFMZO010000001.1"/>
</dbReference>
<keyword evidence="9" id="KW-1185">Reference proteome</keyword>
<evidence type="ECO:0000256" key="1">
    <source>
        <dbReference type="ARBA" id="ARBA00004651"/>
    </source>
</evidence>
<dbReference type="GO" id="GO:0016740">
    <property type="term" value="F:transferase activity"/>
    <property type="evidence" value="ECO:0007669"/>
    <property type="project" value="UniProtKB-KW"/>
</dbReference>
<dbReference type="Gene3D" id="3.30.1120.80">
    <property type="match status" value="1"/>
</dbReference>
<keyword evidence="4 6" id="KW-1133">Transmembrane helix</keyword>
<dbReference type="EC" id="2.7.8.-" evidence="8"/>
<evidence type="ECO:0000256" key="6">
    <source>
        <dbReference type="SAM" id="Phobius"/>
    </source>
</evidence>
<feature type="domain" description="Sulfatase N-terminal" evidence="7">
    <location>
        <begin position="243"/>
        <end position="515"/>
    </location>
</feature>
<dbReference type="PANTHER" id="PTHR47371">
    <property type="entry name" value="LIPOTEICHOIC ACID SYNTHASE"/>
    <property type="match status" value="1"/>
</dbReference>
<gene>
    <name evidence="8" type="ORF">ACFSJU_05205</name>
</gene>
<keyword evidence="5 6" id="KW-0472">Membrane</keyword>
<dbReference type="InterPro" id="IPR000917">
    <property type="entry name" value="Sulfatase_N"/>
</dbReference>
<accession>A0ABW4ZIZ9</accession>
<feature type="transmembrane region" description="Helical" evidence="6">
    <location>
        <begin position="144"/>
        <end position="164"/>
    </location>
</feature>
<keyword evidence="3 6" id="KW-0812">Transmembrane</keyword>
<reference evidence="9" key="1">
    <citation type="journal article" date="2019" name="Int. J. Syst. Evol. Microbiol.">
        <title>The Global Catalogue of Microorganisms (GCM) 10K type strain sequencing project: providing services to taxonomists for standard genome sequencing and annotation.</title>
        <authorList>
            <consortium name="The Broad Institute Genomics Platform"/>
            <consortium name="The Broad Institute Genome Sequencing Center for Infectious Disease"/>
            <person name="Wu L."/>
            <person name="Ma J."/>
        </authorList>
    </citation>
    <scope>NUCLEOTIDE SEQUENCE [LARGE SCALE GENOMIC DNA]</scope>
    <source>
        <strain evidence="9">KCTC 42217</strain>
    </source>
</reference>
<evidence type="ECO:0000259" key="7">
    <source>
        <dbReference type="Pfam" id="PF00884"/>
    </source>
</evidence>
<sequence>MIFLLSSGSKLKALPAAQIAKSFLVGLWMDTSMAGYICALPLLISAILWFLPPFRTTERVLKWYSLTLVIIFSIICVFNFNIYREWGSKINHKALDFAFNSPNEAIASGASSPIFASLLTLAVLIAGSLWLFKKLVRFDLERKVTTPFKVGIVLLLIGLNFVAIRGGLQLSPMNESMAYYSQTPLLNHAAVNTEWSLMRDILKNNSSKNPYQYYPQTTAESLLKDVLRKPQLPGVQVLTASRPNVVLIIMESFTADVVESLGGEEGIAPQIEKLASDGIMFDSIYASGDRTDKGVVAILNAFPSQAIRSIMKLSSKQEKLPSMAKTFRKYGYQTTFFYGGESEFFNMKSYLLSHNYQKIIEKDDFDKKDMNSKWGAYDDVVFDKLIHTSTNAPQPFFYTLLTLTHHEPFEVPGKPRFAGAQVEDKFRSTAFYADSCLGDFIRKAKSQPWYKNTLFVVVADHGHRLPRNKWEIYHPNRYRIPLLFFGEVIKPEFRGTRVPKIASQTDIASTLFTQLDFESDEFKWSRNILNTGTKGFAFFDWDNGFGVVSSEQSISFDNTGKNIIQKKNPDRAGDEQLLGYGKAYMQQVFQDYLNY</sequence>
<evidence type="ECO:0000313" key="8">
    <source>
        <dbReference type="EMBL" id="MFD2161781.1"/>
    </source>
</evidence>
<comment type="subcellular location">
    <subcellularLocation>
        <location evidence="1">Cell membrane</location>
        <topology evidence="1">Multi-pass membrane protein</topology>
    </subcellularLocation>
</comment>
<dbReference type="PIRSF" id="PIRSF005091">
    <property type="entry name" value="Mmb_sulf_HI1246"/>
    <property type="match status" value="1"/>
</dbReference>
<proteinExistence type="predicted"/>
<dbReference type="InterPro" id="IPR050448">
    <property type="entry name" value="OpgB/LTA_synthase_biosynth"/>
</dbReference>
<organism evidence="8 9">
    <name type="scientific">Paradesertivirga mongoliensis</name>
    <dbReference type="NCBI Taxonomy" id="2100740"/>
    <lineage>
        <taxon>Bacteria</taxon>
        <taxon>Pseudomonadati</taxon>
        <taxon>Bacteroidota</taxon>
        <taxon>Sphingobacteriia</taxon>
        <taxon>Sphingobacteriales</taxon>
        <taxon>Sphingobacteriaceae</taxon>
        <taxon>Paradesertivirga</taxon>
    </lineage>
</organism>
<feature type="transmembrane region" description="Helical" evidence="6">
    <location>
        <begin position="114"/>
        <end position="132"/>
    </location>
</feature>
<evidence type="ECO:0000256" key="4">
    <source>
        <dbReference type="ARBA" id="ARBA00022989"/>
    </source>
</evidence>
<feature type="transmembrane region" description="Helical" evidence="6">
    <location>
        <begin position="33"/>
        <end position="51"/>
    </location>
</feature>
<evidence type="ECO:0000313" key="9">
    <source>
        <dbReference type="Proteomes" id="UP001597387"/>
    </source>
</evidence>
<feature type="transmembrane region" description="Helical" evidence="6">
    <location>
        <begin position="63"/>
        <end position="83"/>
    </location>
</feature>
<keyword evidence="2" id="KW-1003">Cell membrane</keyword>
<evidence type="ECO:0000256" key="3">
    <source>
        <dbReference type="ARBA" id="ARBA00022692"/>
    </source>
</evidence>
<dbReference type="Gene3D" id="3.40.720.10">
    <property type="entry name" value="Alkaline Phosphatase, subunit A"/>
    <property type="match status" value="1"/>
</dbReference>
<dbReference type="CDD" id="cd16015">
    <property type="entry name" value="LTA_synthase"/>
    <property type="match status" value="1"/>
</dbReference>
<dbReference type="Pfam" id="PF00884">
    <property type="entry name" value="Sulfatase"/>
    <property type="match status" value="1"/>
</dbReference>
<protein>
    <submittedName>
        <fullName evidence="8">LTA synthase family protein</fullName>
        <ecNumber evidence="8">2.7.8.-</ecNumber>
    </submittedName>
</protein>